<accession>A0ABX8RX06</accession>
<organism evidence="2 3">
    <name type="scientific">Nocardia iowensis</name>
    <dbReference type="NCBI Taxonomy" id="204891"/>
    <lineage>
        <taxon>Bacteria</taxon>
        <taxon>Bacillati</taxon>
        <taxon>Actinomycetota</taxon>
        <taxon>Actinomycetes</taxon>
        <taxon>Mycobacteriales</taxon>
        <taxon>Nocardiaceae</taxon>
        <taxon>Nocardia</taxon>
    </lineage>
</organism>
<reference evidence="2 3" key="1">
    <citation type="submission" date="2021-07" db="EMBL/GenBank/DDBJ databases">
        <title>Whole Genome Sequence of Nocardia Iowensis.</title>
        <authorList>
            <person name="Lamm A."/>
            <person name="Collins-Fairclough A.M."/>
            <person name="Bunk B."/>
            <person name="Sproer C."/>
        </authorList>
    </citation>
    <scope>NUCLEOTIDE SEQUENCE [LARGE SCALE GENOMIC DNA]</scope>
    <source>
        <strain evidence="2 3">NRRL 5646</strain>
    </source>
</reference>
<dbReference type="InterPro" id="IPR005561">
    <property type="entry name" value="ANTAR"/>
</dbReference>
<sequence>MTEDAIQSRETISFARGVLMACEYLDPDNAYRRLIELAQHSRTSVRQAVASTTQTAEGG</sequence>
<evidence type="ECO:0000259" key="1">
    <source>
        <dbReference type="PROSITE" id="PS50921"/>
    </source>
</evidence>
<keyword evidence="3" id="KW-1185">Reference proteome</keyword>
<dbReference type="RefSeq" id="WP_218476626.1">
    <property type="nucleotide sequence ID" value="NZ_BAABJN010000018.1"/>
</dbReference>
<evidence type="ECO:0000313" key="2">
    <source>
        <dbReference type="EMBL" id="QXN94178.1"/>
    </source>
</evidence>
<gene>
    <name evidence="2" type="ORF">KV110_14595</name>
</gene>
<proteinExistence type="predicted"/>
<evidence type="ECO:0000313" key="3">
    <source>
        <dbReference type="Proteomes" id="UP000694257"/>
    </source>
</evidence>
<dbReference type="EMBL" id="CP078145">
    <property type="protein sequence ID" value="QXN94178.1"/>
    <property type="molecule type" value="Genomic_DNA"/>
</dbReference>
<dbReference type="Pfam" id="PF03861">
    <property type="entry name" value="ANTAR"/>
    <property type="match status" value="1"/>
</dbReference>
<protein>
    <submittedName>
        <fullName evidence="2">ANTAR domain-containing protein</fullName>
    </submittedName>
</protein>
<name>A0ABX8RX06_NOCIO</name>
<feature type="domain" description="ANTAR" evidence="1">
    <location>
        <begin position="1"/>
        <end position="53"/>
    </location>
</feature>
<dbReference type="PROSITE" id="PS50921">
    <property type="entry name" value="ANTAR"/>
    <property type="match status" value="1"/>
</dbReference>
<dbReference type="Proteomes" id="UP000694257">
    <property type="component" value="Chromosome"/>
</dbReference>